<evidence type="ECO:0000256" key="2">
    <source>
        <dbReference type="ARBA" id="ARBA00022801"/>
    </source>
</evidence>
<evidence type="ECO:0000259" key="7">
    <source>
        <dbReference type="PROSITE" id="PS51764"/>
    </source>
</evidence>
<feature type="domain" description="GH26" evidence="7">
    <location>
        <begin position="186"/>
        <end position="506"/>
    </location>
</feature>
<dbReference type="Pfam" id="PF02156">
    <property type="entry name" value="Glyco_hydro_26"/>
    <property type="match status" value="1"/>
</dbReference>
<evidence type="ECO:0000259" key="8">
    <source>
        <dbReference type="PROSITE" id="PS51766"/>
    </source>
</evidence>
<dbReference type="GO" id="GO:0006080">
    <property type="term" value="P:substituted mannan metabolic process"/>
    <property type="evidence" value="ECO:0007669"/>
    <property type="project" value="InterPro"/>
</dbReference>
<protein>
    <submittedName>
        <fullName evidence="9">Mannanase</fullName>
    </submittedName>
</protein>
<reference evidence="9" key="1">
    <citation type="submission" date="2009-04" db="EMBL/GenBank/DDBJ databases">
        <title>Clostridium cellulovorans cellulosomal and noncellulosomal genes.</title>
        <authorList>
            <person name="Tamaru Y."/>
        </authorList>
    </citation>
    <scope>NUCLEOTIDE SEQUENCE</scope>
</reference>
<gene>
    <name evidence="9" type="primary">Man26C</name>
</gene>
<keyword evidence="5" id="KW-0732">Signal</keyword>
<dbReference type="SUPFAM" id="SSF49785">
    <property type="entry name" value="Galactose-binding domain-like"/>
    <property type="match status" value="1"/>
</dbReference>
<dbReference type="Gene3D" id="1.10.1330.10">
    <property type="entry name" value="Dockerin domain"/>
    <property type="match status" value="1"/>
</dbReference>
<organism evidence="9">
    <name type="scientific">Clostridium cellulovorans</name>
    <dbReference type="NCBI Taxonomy" id="1493"/>
    <lineage>
        <taxon>Bacteria</taxon>
        <taxon>Bacillati</taxon>
        <taxon>Bacillota</taxon>
        <taxon>Clostridia</taxon>
        <taxon>Eubacteriales</taxon>
        <taxon>Clostridiaceae</taxon>
        <taxon>Clostridium</taxon>
    </lineage>
</organism>
<dbReference type="InterPro" id="IPR036439">
    <property type="entry name" value="Dockerin_dom_sf"/>
</dbReference>
<dbReference type="CDD" id="cd14256">
    <property type="entry name" value="Dockerin_I"/>
    <property type="match status" value="1"/>
</dbReference>
<dbReference type="SUPFAM" id="SSF63446">
    <property type="entry name" value="Type I dockerin domain"/>
    <property type="match status" value="1"/>
</dbReference>
<dbReference type="InterPro" id="IPR022790">
    <property type="entry name" value="GH26_dom"/>
</dbReference>
<dbReference type="InterPro" id="IPR016134">
    <property type="entry name" value="Dockerin_dom"/>
</dbReference>
<dbReference type="SUPFAM" id="SSF51445">
    <property type="entry name" value="(Trans)glycosidases"/>
    <property type="match status" value="1"/>
</dbReference>
<name>A0A173MZP6_CLOCL</name>
<dbReference type="InterPro" id="IPR005084">
    <property type="entry name" value="CBM6"/>
</dbReference>
<dbReference type="AlphaFoldDB" id="A0A173MZP6"/>
<accession>A0A173MZP6</accession>
<keyword evidence="2 4" id="KW-0378">Hydrolase</keyword>
<evidence type="ECO:0000313" key="9">
    <source>
        <dbReference type="EMBL" id="BAV13041.1"/>
    </source>
</evidence>
<feature type="active site" description="Nucleophile" evidence="4">
    <location>
        <position position="454"/>
    </location>
</feature>
<proteinExistence type="inferred from homology"/>
<dbReference type="Gene3D" id="3.20.20.80">
    <property type="entry name" value="Glycosidases"/>
    <property type="match status" value="1"/>
</dbReference>
<dbReference type="Pfam" id="PF13290">
    <property type="entry name" value="CHB_HEX_C_1"/>
    <property type="match status" value="1"/>
</dbReference>
<dbReference type="PROSITE" id="PS51175">
    <property type="entry name" value="CBM6"/>
    <property type="match status" value="1"/>
</dbReference>
<dbReference type="EMBL" id="AB499142">
    <property type="protein sequence ID" value="BAV13041.1"/>
    <property type="molecule type" value="Genomic_DNA"/>
</dbReference>
<dbReference type="PROSITE" id="PS00018">
    <property type="entry name" value="EF_HAND_1"/>
    <property type="match status" value="1"/>
</dbReference>
<evidence type="ECO:0000256" key="5">
    <source>
        <dbReference type="SAM" id="SignalP"/>
    </source>
</evidence>
<feature type="signal peptide" evidence="5">
    <location>
        <begin position="1"/>
        <end position="32"/>
    </location>
</feature>
<dbReference type="InterPro" id="IPR008979">
    <property type="entry name" value="Galactose-bd-like_sf"/>
</dbReference>
<dbReference type="InterPro" id="IPR018247">
    <property type="entry name" value="EF_Hand_1_Ca_BS"/>
</dbReference>
<dbReference type="InterPro" id="IPR017853">
    <property type="entry name" value="GH"/>
</dbReference>
<dbReference type="PROSITE" id="PS51766">
    <property type="entry name" value="DOCKERIN"/>
    <property type="match status" value="1"/>
</dbReference>
<sequence length="657" mass="72225">MKKIFGRAMSLLATFALVCSFFVAMPTTPVKAETSLPVKVEAEACTLSNGAAVTTNVYGTNYPGYSGNGFVWASNSGTITFNVTVPKNGMYEISSRCWMYLGNVGDTRLQVLSINGAAQGNFYVPNKGGWADYSFGYFYLEAGTAKIEIGSSGSWGFILYDTVTFDNAKMPALKADPTPCDVNATSETKNLKQYLTSVYGNHVISGQQEIYGGGNDGNAELEFDYIYNKTGKYPAIRGFDFMNYNPLYGWEDGTTNRMIKWVKERGGIATASWHINVPSDFTNYKLGDKLDWKSCTYKPTASFKTANCLDKTSKEYAYLMLAVDDLAKQLLILQDAKVPVLLRPFHEAEGNNNTNGSGAWFWWGSGGADVYKQLWKLLYSTLTEKYGIHNVIWEVNLYSYANSAQWYPGDDCVDIVGYDKYEGSPYTWKTSAATSVFLTLVNHTNDTKMVALTENDVIPDIQNIVNQGAWWLYFCPWYGDFITSSTYNDPVLLKTTYNSPYVVTLDELPKDLYASSSKVQAPTLSVKEGTYSVTQTVALSSATEGATIYYTLDGTEPTVASTVYDKPIEVAKTTTIKAIAIKAGLTNSDVVTATYTISVSMLGDVNNDGKVNAIDYAMVKSYLLGNPVTINLKNADLNSDGKINAIDLASIKKILLS</sequence>
<dbReference type="GO" id="GO:0016985">
    <property type="term" value="F:mannan endo-1,4-beta-mannosidase activity"/>
    <property type="evidence" value="ECO:0007669"/>
    <property type="project" value="InterPro"/>
</dbReference>
<evidence type="ECO:0000256" key="1">
    <source>
        <dbReference type="ARBA" id="ARBA00007754"/>
    </source>
</evidence>
<dbReference type="PROSITE" id="PS51764">
    <property type="entry name" value="GH26"/>
    <property type="match status" value="1"/>
</dbReference>
<comment type="similarity">
    <text evidence="1 4">Belongs to the glycosyl hydrolase 26 family.</text>
</comment>
<dbReference type="PANTHER" id="PTHR40079:SF4">
    <property type="entry name" value="GH26 DOMAIN-CONTAINING PROTEIN-RELATED"/>
    <property type="match status" value="1"/>
</dbReference>
<dbReference type="GO" id="GO:0000272">
    <property type="term" value="P:polysaccharide catabolic process"/>
    <property type="evidence" value="ECO:0007669"/>
    <property type="project" value="InterPro"/>
</dbReference>
<dbReference type="PANTHER" id="PTHR40079">
    <property type="entry name" value="MANNAN ENDO-1,4-BETA-MANNOSIDASE E-RELATED"/>
    <property type="match status" value="1"/>
</dbReference>
<keyword evidence="3 4" id="KW-0326">Glycosidase</keyword>
<evidence type="ECO:0000259" key="6">
    <source>
        <dbReference type="PROSITE" id="PS51175"/>
    </source>
</evidence>
<dbReference type="PRINTS" id="PR00739">
    <property type="entry name" value="GLHYDRLASE26"/>
</dbReference>
<dbReference type="Gene3D" id="2.60.120.260">
    <property type="entry name" value="Galactose-binding domain-like"/>
    <property type="match status" value="1"/>
</dbReference>
<dbReference type="InterPro" id="IPR059177">
    <property type="entry name" value="GH29D-like_dom"/>
</dbReference>
<dbReference type="InterPro" id="IPR002105">
    <property type="entry name" value="Dockerin_1_rpt"/>
</dbReference>
<dbReference type="OMA" id="TASWHIN"/>
<dbReference type="Pfam" id="PF00404">
    <property type="entry name" value="Dockerin_1"/>
    <property type="match status" value="1"/>
</dbReference>
<dbReference type="GO" id="GO:0030246">
    <property type="term" value="F:carbohydrate binding"/>
    <property type="evidence" value="ECO:0007669"/>
    <property type="project" value="InterPro"/>
</dbReference>
<evidence type="ECO:0000256" key="4">
    <source>
        <dbReference type="PROSITE-ProRule" id="PRU01100"/>
    </source>
</evidence>
<feature type="chain" id="PRO_5008010201" evidence="5">
    <location>
        <begin position="33"/>
        <end position="657"/>
    </location>
</feature>
<feature type="domain" description="CBM6" evidence="6">
    <location>
        <begin position="38"/>
        <end position="166"/>
    </location>
</feature>
<dbReference type="PROSITE" id="PS00448">
    <property type="entry name" value="CLOS_CELLULOSOME_RPT"/>
    <property type="match status" value="2"/>
</dbReference>
<evidence type="ECO:0000256" key="3">
    <source>
        <dbReference type="ARBA" id="ARBA00023295"/>
    </source>
</evidence>
<dbReference type="InterPro" id="IPR000805">
    <property type="entry name" value="Glyco_hydro_26"/>
</dbReference>
<feature type="active site" description="Proton donor" evidence="4">
    <location>
        <position position="347"/>
    </location>
</feature>
<feature type="domain" description="Dockerin" evidence="8">
    <location>
        <begin position="598"/>
        <end position="657"/>
    </location>
</feature>